<evidence type="ECO:0000313" key="4">
    <source>
        <dbReference type="Proteomes" id="UP000011688"/>
    </source>
</evidence>
<dbReference type="PATRIC" id="fig|1227497.3.peg.3824"/>
<reference evidence="3 4" key="1">
    <citation type="journal article" date="2014" name="PLoS Genet.">
        <title>Phylogenetically driven sequencing of extremely halophilic archaea reveals strategies for static and dynamic osmo-response.</title>
        <authorList>
            <person name="Becker E.A."/>
            <person name="Seitzer P.M."/>
            <person name="Tritt A."/>
            <person name="Larsen D."/>
            <person name="Krusor M."/>
            <person name="Yao A.I."/>
            <person name="Wu D."/>
            <person name="Madern D."/>
            <person name="Eisen J.A."/>
            <person name="Darling A.E."/>
            <person name="Facciotti M.T."/>
        </authorList>
    </citation>
    <scope>NUCLEOTIDE SEQUENCE [LARGE SCALE GENOMIC DNA]</scope>
    <source>
        <strain evidence="3 4">DSM 10524</strain>
    </source>
</reference>
<dbReference type="EMBL" id="AOIB01000036">
    <property type="protein sequence ID" value="ELY54667.1"/>
    <property type="molecule type" value="Genomic_DNA"/>
</dbReference>
<dbReference type="GO" id="GO:0008483">
    <property type="term" value="F:transaminase activity"/>
    <property type="evidence" value="ECO:0007669"/>
    <property type="project" value="TreeGrafter"/>
</dbReference>
<feature type="region of interest" description="Disordered" evidence="2">
    <location>
        <begin position="1"/>
        <end position="31"/>
    </location>
</feature>
<comment type="caution">
    <text evidence="3">The sequence shown here is derived from an EMBL/GenBank/DDBJ whole genome shotgun (WGS) entry which is preliminary data.</text>
</comment>
<dbReference type="eggNOG" id="arCOG00118">
    <property type="taxonomic scope" value="Archaea"/>
</dbReference>
<evidence type="ECO:0000313" key="3">
    <source>
        <dbReference type="EMBL" id="ELY54667.1"/>
    </source>
</evidence>
<organism evidence="3 4">
    <name type="scientific">Natronococcus amylolyticus DSM 10524</name>
    <dbReference type="NCBI Taxonomy" id="1227497"/>
    <lineage>
        <taxon>Archaea</taxon>
        <taxon>Methanobacteriati</taxon>
        <taxon>Methanobacteriota</taxon>
        <taxon>Stenosarchaea group</taxon>
        <taxon>Halobacteria</taxon>
        <taxon>Halobacteriales</taxon>
        <taxon>Natrialbaceae</taxon>
        <taxon>Natronococcus</taxon>
    </lineage>
</organism>
<keyword evidence="1" id="KW-0663">Pyridoxal phosphate</keyword>
<dbReference type="InterPro" id="IPR015421">
    <property type="entry name" value="PyrdxlP-dep_Trfase_major"/>
</dbReference>
<sequence>MGDGSVRTTKNGRSARASNSSGSRPSSTETTPFDRVVNGYLPFGFPNRFAMSDDIPLFEIAWDERDVQNAVDSITRGSYWANGPYVEAFEDGLERYLGVEHAVTVNSGTTALVAALEAHGVGEGDEVVVPAFTFIATANAVRLVGAEPTFADIEPDTYGLDPGAVADAITERTAAIVPVHPYGAPCRIAEIAAVAAEADVPVIEDAAEAFGSSSRGRAVGTFGETAALSFCQNKILPTGEGGAVVTDDDDLARRLERFRSHGRASAEYFDSAASGDYVGLGTNIRMSDLVAAVGCAQLEKVDELIAERRRVAERYATGLAGIDGIEPQPEPADGRHVRQLYTVTLAPGADREAVIETLSERGIASKIYWDPPVHLTDAYRDRHERGSLPVTEAVSGCVLSLPMSPVFDNDAVDRVVDGLKAALESPRVAGVADRRGSRTADDGLESGR</sequence>
<dbReference type="CDD" id="cd00616">
    <property type="entry name" value="AHBA_syn"/>
    <property type="match status" value="1"/>
</dbReference>
<dbReference type="InterPro" id="IPR000653">
    <property type="entry name" value="DegT/StrS_aminotransferase"/>
</dbReference>
<dbReference type="PANTHER" id="PTHR30244">
    <property type="entry name" value="TRANSAMINASE"/>
    <property type="match status" value="1"/>
</dbReference>
<feature type="compositionally biased region" description="Basic and acidic residues" evidence="2">
    <location>
        <begin position="432"/>
        <end position="448"/>
    </location>
</feature>
<dbReference type="Gene3D" id="3.90.1150.10">
    <property type="entry name" value="Aspartate Aminotransferase, domain 1"/>
    <property type="match status" value="1"/>
</dbReference>
<dbReference type="GO" id="GO:0030170">
    <property type="term" value="F:pyridoxal phosphate binding"/>
    <property type="evidence" value="ECO:0007669"/>
    <property type="project" value="TreeGrafter"/>
</dbReference>
<dbReference type="PANTHER" id="PTHR30244:SF34">
    <property type="entry name" value="DTDP-4-AMINO-4,6-DIDEOXYGALACTOSE TRANSAMINASE"/>
    <property type="match status" value="1"/>
</dbReference>
<evidence type="ECO:0000256" key="2">
    <source>
        <dbReference type="SAM" id="MobiDB-lite"/>
    </source>
</evidence>
<dbReference type="SUPFAM" id="SSF53383">
    <property type="entry name" value="PLP-dependent transferases"/>
    <property type="match status" value="1"/>
</dbReference>
<feature type="region of interest" description="Disordered" evidence="2">
    <location>
        <begin position="428"/>
        <end position="448"/>
    </location>
</feature>
<feature type="compositionally biased region" description="Low complexity" evidence="2">
    <location>
        <begin position="11"/>
        <end position="27"/>
    </location>
</feature>
<dbReference type="PIRSF" id="PIRSF000390">
    <property type="entry name" value="PLP_StrS"/>
    <property type="match status" value="1"/>
</dbReference>
<dbReference type="GO" id="GO:0000271">
    <property type="term" value="P:polysaccharide biosynthetic process"/>
    <property type="evidence" value="ECO:0007669"/>
    <property type="project" value="TreeGrafter"/>
</dbReference>
<protein>
    <submittedName>
        <fullName evidence="3">Glutamine--scyllo-inositol transaminase</fullName>
    </submittedName>
</protein>
<evidence type="ECO:0000256" key="1">
    <source>
        <dbReference type="RuleBase" id="RU004508"/>
    </source>
</evidence>
<dbReference type="InterPro" id="IPR015424">
    <property type="entry name" value="PyrdxlP-dep_Trfase"/>
</dbReference>
<dbReference type="AlphaFoldDB" id="L9WZ34"/>
<gene>
    <name evidence="3" type="ORF">C491_18734</name>
</gene>
<dbReference type="Pfam" id="PF01041">
    <property type="entry name" value="DegT_DnrJ_EryC1"/>
    <property type="match status" value="1"/>
</dbReference>
<accession>L9WZ34</accession>
<keyword evidence="4" id="KW-1185">Reference proteome</keyword>
<dbReference type="Gene3D" id="3.40.640.10">
    <property type="entry name" value="Type I PLP-dependent aspartate aminotransferase-like (Major domain)"/>
    <property type="match status" value="1"/>
</dbReference>
<dbReference type="InterPro" id="IPR015422">
    <property type="entry name" value="PyrdxlP-dep_Trfase_small"/>
</dbReference>
<dbReference type="Proteomes" id="UP000011688">
    <property type="component" value="Unassembled WGS sequence"/>
</dbReference>
<name>L9WZ34_9EURY</name>
<proteinExistence type="inferred from homology"/>
<dbReference type="STRING" id="1227497.C491_18734"/>
<comment type="similarity">
    <text evidence="1">Belongs to the DegT/DnrJ/EryC1 family.</text>
</comment>